<keyword evidence="10" id="KW-1185">Reference proteome</keyword>
<evidence type="ECO:0000256" key="6">
    <source>
        <dbReference type="SAM" id="Phobius"/>
    </source>
</evidence>
<dbReference type="AlphaFoldDB" id="A0A7W9FMM5"/>
<sequence>MASDLGLAFRFALREMRGGLAGFRVFLLAIALGVAAIAAVGSVSRSMTDGLAAEGRTILGGDVAFSLIQRQATDAERAFLAETGAVSEVAALRAMARRSDGADETLVELKAVDAAYPLTGTLTVESPSGPVPASLEPGAALIAGELAARLRLAAGDAVEVGRARFRVAGVIAREPDELATGLGFGPRLMIRADDLAATGLVEPGSLVRYLYRVRLPGAADDAAVKAVSDAANARFPEAGWQIRGRDDASPGLRRNIDQFAQYLTLVGLSALLVGGVGVANAVGAYLDGKRRVIATLRSLGAPGGFVVRLYLVQIALLAAIGILAGLAVGAAIAFFAADLLAAALSLPASGGAFHPGALGTAAAYGLATALVFALAPLGRARSVPPTALFRGGVDPNRRSAPRRYLVGALGMAAGLAGLAVLLAYDRRIALYFVVAAAGAFLALRLVGLAVTALARRAPRLPSAEWRLAIGNIHRPGALTGSVVLSLGLGLTLLVTIASIDGNLRRQLVEALPEQAPSFFFLDLRRDEMAGFGELVAERAPGARLETVPMLRGRIVALKGEPVDKVEPAAEARWALSGDRGITYSATVPENSRLVEGEWWPADYSGPPLVSFEAEVGRGLGLSIGDTVRVNVLGREVDVRVANFRAVQWESLAINFLMVFSPNTFAGAPHTVLATLAWPTPPPAETEYALMRDLATAYPTVTVVRVREALGRIADILGQLMAAIRAASAIALAASVLVLAGALAAGHSQRLYDAVILKTLGATRARLVGAFALEYALIGLATAIFGVGAGVLAAWGVVSGIMDQPYRVLFGTATLAAVGAVASTVVLGLVGTWRLLGRKAAPVLRDL</sequence>
<dbReference type="GO" id="GO:0005886">
    <property type="term" value="C:plasma membrane"/>
    <property type="evidence" value="ECO:0007669"/>
    <property type="project" value="UniProtKB-SubCell"/>
</dbReference>
<keyword evidence="2" id="KW-1003">Cell membrane</keyword>
<feature type="transmembrane region" description="Helical" evidence="6">
    <location>
        <begin position="307"/>
        <end position="337"/>
    </location>
</feature>
<gene>
    <name evidence="9" type="ORF">GGQ63_002491</name>
</gene>
<feature type="domain" description="ABC3 transporter permease C-terminal" evidence="7">
    <location>
        <begin position="726"/>
        <end position="836"/>
    </location>
</feature>
<name>A0A7W9FMM5_9HYPH</name>
<evidence type="ECO:0000256" key="1">
    <source>
        <dbReference type="ARBA" id="ARBA00004651"/>
    </source>
</evidence>
<feature type="transmembrane region" description="Helical" evidence="6">
    <location>
        <begin position="404"/>
        <end position="424"/>
    </location>
</feature>
<comment type="subcellular location">
    <subcellularLocation>
        <location evidence="1">Cell membrane</location>
        <topology evidence="1">Multi-pass membrane protein</topology>
    </subcellularLocation>
</comment>
<dbReference type="Pfam" id="PF12704">
    <property type="entry name" value="MacB_PCD"/>
    <property type="match status" value="1"/>
</dbReference>
<comment type="caution">
    <text evidence="9">The sequence shown here is derived from an EMBL/GenBank/DDBJ whole genome shotgun (WGS) entry which is preliminary data.</text>
</comment>
<evidence type="ECO:0000259" key="7">
    <source>
        <dbReference type="Pfam" id="PF02687"/>
    </source>
</evidence>
<keyword evidence="5 6" id="KW-0472">Membrane</keyword>
<feature type="transmembrane region" description="Helical" evidence="6">
    <location>
        <begin position="725"/>
        <end position="745"/>
    </location>
</feature>
<evidence type="ECO:0000256" key="2">
    <source>
        <dbReference type="ARBA" id="ARBA00022475"/>
    </source>
</evidence>
<feature type="transmembrane region" description="Helical" evidence="6">
    <location>
        <begin position="807"/>
        <end position="829"/>
    </location>
</feature>
<organism evidence="9 10">
    <name type="scientific">Prosthecomicrobium pneumaticum</name>
    <dbReference type="NCBI Taxonomy" id="81895"/>
    <lineage>
        <taxon>Bacteria</taxon>
        <taxon>Pseudomonadati</taxon>
        <taxon>Pseudomonadota</taxon>
        <taxon>Alphaproteobacteria</taxon>
        <taxon>Hyphomicrobiales</taxon>
        <taxon>Kaistiaceae</taxon>
        <taxon>Prosthecomicrobium</taxon>
    </lineage>
</organism>
<protein>
    <submittedName>
        <fullName evidence="9">Putative ABC transport system permease protein</fullName>
    </submittedName>
</protein>
<evidence type="ECO:0000259" key="8">
    <source>
        <dbReference type="Pfam" id="PF12704"/>
    </source>
</evidence>
<dbReference type="RefSeq" id="WP_183856257.1">
    <property type="nucleotide sequence ID" value="NZ_JACHOO010000005.1"/>
</dbReference>
<accession>A0A7W9FMM5</accession>
<proteinExistence type="predicted"/>
<dbReference type="InterPro" id="IPR003838">
    <property type="entry name" value="ABC3_permease_C"/>
</dbReference>
<dbReference type="Proteomes" id="UP000523821">
    <property type="component" value="Unassembled WGS sequence"/>
</dbReference>
<evidence type="ECO:0000256" key="5">
    <source>
        <dbReference type="ARBA" id="ARBA00023136"/>
    </source>
</evidence>
<evidence type="ECO:0000256" key="4">
    <source>
        <dbReference type="ARBA" id="ARBA00022989"/>
    </source>
</evidence>
<feature type="domain" description="MacB-like periplasmic core" evidence="8">
    <location>
        <begin position="27"/>
        <end position="225"/>
    </location>
</feature>
<dbReference type="InterPro" id="IPR038766">
    <property type="entry name" value="Membrane_comp_ABC_pdt"/>
</dbReference>
<feature type="transmembrane region" description="Helical" evidence="6">
    <location>
        <begin position="21"/>
        <end position="41"/>
    </location>
</feature>
<keyword evidence="4 6" id="KW-1133">Transmembrane helix</keyword>
<feature type="domain" description="ABC3 transporter permease C-terminal" evidence="7">
    <location>
        <begin position="266"/>
        <end position="385"/>
    </location>
</feature>
<evidence type="ECO:0000313" key="9">
    <source>
        <dbReference type="EMBL" id="MBB5753421.1"/>
    </source>
</evidence>
<feature type="transmembrane region" description="Helical" evidence="6">
    <location>
        <begin position="430"/>
        <end position="454"/>
    </location>
</feature>
<dbReference type="PANTHER" id="PTHR30287">
    <property type="entry name" value="MEMBRANE COMPONENT OF PREDICTED ABC SUPERFAMILY METABOLITE UPTAKE TRANSPORTER"/>
    <property type="match status" value="1"/>
</dbReference>
<dbReference type="PANTHER" id="PTHR30287:SF1">
    <property type="entry name" value="INNER MEMBRANE PROTEIN"/>
    <property type="match status" value="1"/>
</dbReference>
<dbReference type="InterPro" id="IPR025857">
    <property type="entry name" value="MacB_PCD"/>
</dbReference>
<feature type="transmembrane region" description="Helical" evidence="6">
    <location>
        <begin position="262"/>
        <end position="286"/>
    </location>
</feature>
<feature type="transmembrane region" description="Helical" evidence="6">
    <location>
        <begin position="357"/>
        <end position="377"/>
    </location>
</feature>
<keyword evidence="3 6" id="KW-0812">Transmembrane</keyword>
<feature type="transmembrane region" description="Helical" evidence="6">
    <location>
        <begin position="766"/>
        <end position="795"/>
    </location>
</feature>
<dbReference type="EMBL" id="JACHOO010000005">
    <property type="protein sequence ID" value="MBB5753421.1"/>
    <property type="molecule type" value="Genomic_DNA"/>
</dbReference>
<evidence type="ECO:0000256" key="3">
    <source>
        <dbReference type="ARBA" id="ARBA00022692"/>
    </source>
</evidence>
<dbReference type="Pfam" id="PF02687">
    <property type="entry name" value="FtsX"/>
    <property type="match status" value="2"/>
</dbReference>
<evidence type="ECO:0000313" key="10">
    <source>
        <dbReference type="Proteomes" id="UP000523821"/>
    </source>
</evidence>
<reference evidence="9 10" key="1">
    <citation type="submission" date="2020-08" db="EMBL/GenBank/DDBJ databases">
        <title>Genomic Encyclopedia of Type Strains, Phase IV (KMG-IV): sequencing the most valuable type-strain genomes for metagenomic binning, comparative biology and taxonomic classification.</title>
        <authorList>
            <person name="Goeker M."/>
        </authorList>
    </citation>
    <scope>NUCLEOTIDE SEQUENCE [LARGE SCALE GENOMIC DNA]</scope>
    <source>
        <strain evidence="9 10">DSM 16268</strain>
    </source>
</reference>
<feature type="transmembrane region" description="Helical" evidence="6">
    <location>
        <begin position="475"/>
        <end position="499"/>
    </location>
</feature>